<organism evidence="1 2">
    <name type="scientific">Dyella japonica</name>
    <dbReference type="NCBI Taxonomy" id="231455"/>
    <lineage>
        <taxon>Bacteria</taxon>
        <taxon>Pseudomonadati</taxon>
        <taxon>Pseudomonadota</taxon>
        <taxon>Gammaproteobacteria</taxon>
        <taxon>Lysobacterales</taxon>
        <taxon>Rhodanobacteraceae</taxon>
        <taxon>Dyella</taxon>
    </lineage>
</organism>
<gene>
    <name evidence="1" type="ORF">ABIC75_003773</name>
</gene>
<comment type="caution">
    <text evidence="1">The sequence shown here is derived from an EMBL/GenBank/DDBJ whole genome shotgun (WGS) entry which is preliminary data.</text>
</comment>
<keyword evidence="2" id="KW-1185">Reference proteome</keyword>
<evidence type="ECO:0000313" key="2">
    <source>
        <dbReference type="Proteomes" id="UP001549184"/>
    </source>
</evidence>
<accession>A0ABV2JZ00</accession>
<protein>
    <submittedName>
        <fullName evidence="1">Uncharacterized protein</fullName>
    </submittedName>
</protein>
<name>A0ABV2JZ00_9GAMM</name>
<proteinExistence type="predicted"/>
<evidence type="ECO:0000313" key="1">
    <source>
        <dbReference type="EMBL" id="MET3654035.1"/>
    </source>
</evidence>
<dbReference type="EMBL" id="JBEPMU010000006">
    <property type="protein sequence ID" value="MET3654035.1"/>
    <property type="molecule type" value="Genomic_DNA"/>
</dbReference>
<dbReference type="RefSeq" id="WP_354015409.1">
    <property type="nucleotide sequence ID" value="NZ_JBEPMU010000006.1"/>
</dbReference>
<reference evidence="1 2" key="1">
    <citation type="submission" date="2024-06" db="EMBL/GenBank/DDBJ databases">
        <title>Sorghum-associated microbial communities from plants grown in Nebraska, USA.</title>
        <authorList>
            <person name="Schachtman D."/>
        </authorList>
    </citation>
    <scope>NUCLEOTIDE SEQUENCE [LARGE SCALE GENOMIC DNA]</scope>
    <source>
        <strain evidence="1 2">1073</strain>
    </source>
</reference>
<sequence length="89" mass="9895">MGDPGNAGVNIYRRQFVSVCPADGDAIVYTLEIHSAHMVRVEHINIALALEANAFHEDIADRLFERFGGEQRVTATHQGVEIETRRGFS</sequence>
<dbReference type="Proteomes" id="UP001549184">
    <property type="component" value="Unassembled WGS sequence"/>
</dbReference>